<keyword evidence="1" id="KW-1133">Transmembrane helix</keyword>
<evidence type="ECO:0000256" key="1">
    <source>
        <dbReference type="SAM" id="Phobius"/>
    </source>
</evidence>
<feature type="transmembrane region" description="Helical" evidence="1">
    <location>
        <begin position="75"/>
        <end position="97"/>
    </location>
</feature>
<accession>A0A6C0JY32</accession>
<protein>
    <recommendedName>
        <fullName evidence="3">SMODS and SLOG-associating 2TM effector domain-containing protein</fullName>
    </recommendedName>
</protein>
<sequence>MTDETSPMSISWNSQLERILCEEGERALCFSWMHDRCQKYYSGFNTMISLPVIVLSTLAGATSIGSQSLFGTSNIANVVIGGVSLGVATLNTISSYFSWAKRSESHRIAGITYAKVHRFIMIELALPRSERITAKDMLKIVREQCDRLAETSPQVPDKIIGDFKAKFEKVTNVKKPDIANGLDPIYVHPPDILSPLLITKRNQSSFEDTKISIDDHIPSKTQTLSLVHLPTESATDSNHI</sequence>
<dbReference type="AlphaFoldDB" id="A0A6C0JY32"/>
<organism evidence="2">
    <name type="scientific">viral metagenome</name>
    <dbReference type="NCBI Taxonomy" id="1070528"/>
    <lineage>
        <taxon>unclassified sequences</taxon>
        <taxon>metagenomes</taxon>
        <taxon>organismal metagenomes</taxon>
    </lineage>
</organism>
<reference evidence="2" key="1">
    <citation type="journal article" date="2020" name="Nature">
        <title>Giant virus diversity and host interactions through global metagenomics.</title>
        <authorList>
            <person name="Schulz F."/>
            <person name="Roux S."/>
            <person name="Paez-Espino D."/>
            <person name="Jungbluth S."/>
            <person name="Walsh D.A."/>
            <person name="Denef V.J."/>
            <person name="McMahon K.D."/>
            <person name="Konstantinidis K.T."/>
            <person name="Eloe-Fadrosh E.A."/>
            <person name="Kyrpides N.C."/>
            <person name="Woyke T."/>
        </authorList>
    </citation>
    <scope>NUCLEOTIDE SEQUENCE</scope>
    <source>
        <strain evidence="2">GVMAG-S-1101164-164</strain>
    </source>
</reference>
<keyword evidence="1" id="KW-0472">Membrane</keyword>
<proteinExistence type="predicted"/>
<keyword evidence="1" id="KW-0812">Transmembrane</keyword>
<name>A0A6C0JY32_9ZZZZ</name>
<evidence type="ECO:0000313" key="2">
    <source>
        <dbReference type="EMBL" id="QHU09841.1"/>
    </source>
</evidence>
<feature type="transmembrane region" description="Helical" evidence="1">
    <location>
        <begin position="40"/>
        <end position="63"/>
    </location>
</feature>
<evidence type="ECO:0008006" key="3">
    <source>
        <dbReference type="Google" id="ProtNLM"/>
    </source>
</evidence>
<dbReference type="EMBL" id="MN740746">
    <property type="protein sequence ID" value="QHU09841.1"/>
    <property type="molecule type" value="Genomic_DNA"/>
</dbReference>
<dbReference type="NCBIfam" id="NF033632">
    <property type="entry name" value="SLATT_4"/>
    <property type="match status" value="1"/>
</dbReference>